<evidence type="ECO:0000313" key="3">
    <source>
        <dbReference type="Proteomes" id="UP000326702"/>
    </source>
</evidence>
<feature type="transmembrane region" description="Helical" evidence="1">
    <location>
        <begin position="171"/>
        <end position="191"/>
    </location>
</feature>
<evidence type="ECO:0000313" key="2">
    <source>
        <dbReference type="EMBL" id="QFU97219.1"/>
    </source>
</evidence>
<feature type="transmembrane region" description="Helical" evidence="1">
    <location>
        <begin position="30"/>
        <end position="54"/>
    </location>
</feature>
<accession>A0A5P9Q768</accession>
<proteinExistence type="predicted"/>
<dbReference type="Proteomes" id="UP000326702">
    <property type="component" value="Chromosome"/>
</dbReference>
<reference evidence="2 3" key="1">
    <citation type="submission" date="2019-10" db="EMBL/GenBank/DDBJ databases">
        <title>Genome sequence of Luteimicrobium xylanilyticum HY-24.</title>
        <authorList>
            <person name="Kim D.Y."/>
            <person name="Park H.-Y."/>
        </authorList>
    </citation>
    <scope>NUCLEOTIDE SEQUENCE [LARGE SCALE GENOMIC DNA]</scope>
    <source>
        <strain evidence="2 3">HY-24</strain>
    </source>
</reference>
<organism evidence="2 3">
    <name type="scientific">Luteimicrobium xylanilyticum</name>
    <dbReference type="NCBI Taxonomy" id="1133546"/>
    <lineage>
        <taxon>Bacteria</taxon>
        <taxon>Bacillati</taxon>
        <taxon>Actinomycetota</taxon>
        <taxon>Actinomycetes</taxon>
        <taxon>Micrococcales</taxon>
        <taxon>Luteimicrobium</taxon>
    </lineage>
</organism>
<evidence type="ECO:0008006" key="4">
    <source>
        <dbReference type="Google" id="ProtNLM"/>
    </source>
</evidence>
<name>A0A5P9Q768_9MICO</name>
<feature type="transmembrane region" description="Helical" evidence="1">
    <location>
        <begin position="395"/>
        <end position="420"/>
    </location>
</feature>
<feature type="transmembrane region" description="Helical" evidence="1">
    <location>
        <begin position="203"/>
        <end position="227"/>
    </location>
</feature>
<keyword evidence="3" id="KW-1185">Reference proteome</keyword>
<feature type="transmembrane region" description="Helical" evidence="1">
    <location>
        <begin position="440"/>
        <end position="460"/>
    </location>
</feature>
<keyword evidence="1" id="KW-0472">Membrane</keyword>
<dbReference type="AlphaFoldDB" id="A0A5P9Q768"/>
<dbReference type="EMBL" id="CP045529">
    <property type="protein sequence ID" value="QFU97219.1"/>
    <property type="molecule type" value="Genomic_DNA"/>
</dbReference>
<evidence type="ECO:0000256" key="1">
    <source>
        <dbReference type="SAM" id="Phobius"/>
    </source>
</evidence>
<dbReference type="OrthoDB" id="2014935at2"/>
<keyword evidence="1" id="KW-1133">Transmembrane helix</keyword>
<protein>
    <recommendedName>
        <fullName evidence="4">ABC-2 type transport system permease protein</fullName>
    </recommendedName>
</protein>
<gene>
    <name evidence="2" type="ORF">KDY119_00713</name>
</gene>
<feature type="transmembrane region" description="Helical" evidence="1">
    <location>
        <begin position="467"/>
        <end position="491"/>
    </location>
</feature>
<feature type="transmembrane region" description="Helical" evidence="1">
    <location>
        <begin position="134"/>
        <end position="159"/>
    </location>
</feature>
<feature type="transmembrane region" description="Helical" evidence="1">
    <location>
        <begin position="94"/>
        <end position="113"/>
    </location>
</feature>
<feature type="transmembrane region" description="Helical" evidence="1">
    <location>
        <begin position="351"/>
        <end position="374"/>
    </location>
</feature>
<dbReference type="KEGG" id="lxl:KDY119_00713"/>
<sequence length="538" mass="53737">MTSRSDAGRFAGMFAGTATLVRVRWRADRWAVLTWAVAPVLLFGGTVQGVAGLYDTASKRQGYADAITGNPAFEAINGIPYGATTVGGIVADEWAFLGTVLVPLLAVSLVARGTRREEEDGLLELVRSRGVGRAAQLAAVTVVVAACLVVLALGTWGALAAAGVPTGPSAVYAASYLGLGLVWLGVAALAAQVVRRSRGVWALGLGALVLAYVLRAVGDVSGAASWLRWTSPLAWLQETRAFADDARAWPLLLLVAAAVLLLGAAVALVGRRDLGAGLVASRSGAAHASGLLGSPLALALRRAGGTAGGWCAVAFVVGGVFGALAKEAGSALGSSDVGGVLATGTEPADGYLALTVEVVALLAAAAAVQGVAALREQESGGLAEEALARPVGRRAWALGDTVAALTTALAVLVVGGLAAGAGAAVSLDEPGRTGALTGAALGYLPAVLVCGGVALALFGVAPRAQQAAWAVAAWAAVVATLGDTLSLPVWARDLSPLDHLGALPVDTYDGVAAGWLVAVALALGAVGLETFRRRDVPA</sequence>
<feature type="transmembrane region" description="Helical" evidence="1">
    <location>
        <begin position="511"/>
        <end position="531"/>
    </location>
</feature>
<dbReference type="RefSeq" id="WP_153021941.1">
    <property type="nucleotide sequence ID" value="NZ_BAABIH010000001.1"/>
</dbReference>
<feature type="transmembrane region" description="Helical" evidence="1">
    <location>
        <begin position="307"/>
        <end position="325"/>
    </location>
</feature>
<keyword evidence="1" id="KW-0812">Transmembrane</keyword>
<feature type="transmembrane region" description="Helical" evidence="1">
    <location>
        <begin position="247"/>
        <end position="269"/>
    </location>
</feature>